<dbReference type="AlphaFoldDB" id="A0A484FRU3"/>
<comment type="caution">
    <text evidence="1">The sequence shown here is derived from an EMBL/GenBank/DDBJ whole genome shotgun (WGS) entry which is preliminary data.</text>
</comment>
<keyword evidence="2" id="KW-1185">Reference proteome</keyword>
<name>A0A484FRU3_COLOR</name>
<evidence type="ECO:0000313" key="2">
    <source>
        <dbReference type="Proteomes" id="UP000014480"/>
    </source>
</evidence>
<sequence length="117" mass="13191">MDWTVPGAYLSWAKDTEKYSLQDMFHPAGRGKRTYNQLLQLPPPSPTACPLHMGSRSNSHRRSLRAQAVEFGLDKMRSESLLSISIDDQILREEFPLPYKRATMRLRAATATASATP</sequence>
<evidence type="ECO:0000313" key="1">
    <source>
        <dbReference type="EMBL" id="TDZ19707.1"/>
    </source>
</evidence>
<reference evidence="2" key="1">
    <citation type="journal article" date="2013" name="New Phytol.">
        <title>Comparative genomic and transcriptomic analyses reveal the hemibiotrophic stage shift of Colletotrichum fungi.</title>
        <authorList>
            <person name="Gan P."/>
            <person name="Ikeda K."/>
            <person name="Irieda H."/>
            <person name="Narusaka M."/>
            <person name="O'Connell R.J."/>
            <person name="Narusaka Y."/>
            <person name="Takano Y."/>
            <person name="Kubo Y."/>
            <person name="Shirasu K."/>
        </authorList>
    </citation>
    <scope>NUCLEOTIDE SEQUENCE [LARGE SCALE GENOMIC DNA]</scope>
    <source>
        <strain evidence="2">104-T / ATCC 96160 / CBS 514.97 / LARS 414 / MAFF 240422</strain>
    </source>
</reference>
<proteinExistence type="predicted"/>
<dbReference type="EMBL" id="AMCV02000019">
    <property type="protein sequence ID" value="TDZ19707.1"/>
    <property type="molecule type" value="Genomic_DNA"/>
</dbReference>
<dbReference type="Proteomes" id="UP000014480">
    <property type="component" value="Unassembled WGS sequence"/>
</dbReference>
<protein>
    <submittedName>
        <fullName evidence="1">Uncharacterized protein</fullName>
    </submittedName>
</protein>
<organism evidence="1 2">
    <name type="scientific">Colletotrichum orbiculare (strain 104-T / ATCC 96160 / CBS 514.97 / LARS 414 / MAFF 240422)</name>
    <name type="common">Cucumber anthracnose fungus</name>
    <name type="synonym">Colletotrichum lagenarium</name>
    <dbReference type="NCBI Taxonomy" id="1213857"/>
    <lineage>
        <taxon>Eukaryota</taxon>
        <taxon>Fungi</taxon>
        <taxon>Dikarya</taxon>
        <taxon>Ascomycota</taxon>
        <taxon>Pezizomycotina</taxon>
        <taxon>Sordariomycetes</taxon>
        <taxon>Hypocreomycetidae</taxon>
        <taxon>Glomerellales</taxon>
        <taxon>Glomerellaceae</taxon>
        <taxon>Colletotrichum</taxon>
        <taxon>Colletotrichum orbiculare species complex</taxon>
    </lineage>
</organism>
<gene>
    <name evidence="1" type="ORF">Cob_v007344</name>
</gene>
<accession>A0A484FRU3</accession>
<reference evidence="2" key="2">
    <citation type="journal article" date="2019" name="Mol. Plant Microbe Interact.">
        <title>Genome sequence resources for four phytopathogenic fungi from the Colletotrichum orbiculare species complex.</title>
        <authorList>
            <person name="Gan P."/>
            <person name="Tsushima A."/>
            <person name="Narusaka M."/>
            <person name="Narusaka Y."/>
            <person name="Takano Y."/>
            <person name="Kubo Y."/>
            <person name="Shirasu K."/>
        </authorList>
    </citation>
    <scope>GENOME REANNOTATION</scope>
    <source>
        <strain evidence="2">104-T / ATCC 96160 / CBS 514.97 / LARS 414 / MAFF 240422</strain>
    </source>
</reference>